<reference evidence="1 2" key="1">
    <citation type="submission" date="2020-03" db="EMBL/GenBank/DDBJ databases">
        <title>Above-ground endophytic microbial communities from plants in different locations in the United States.</title>
        <authorList>
            <person name="Frank C."/>
        </authorList>
    </citation>
    <scope>NUCLEOTIDE SEQUENCE [LARGE SCALE GENOMIC DNA]</scope>
    <source>
        <strain evidence="1 2">WW7</strain>
    </source>
</reference>
<dbReference type="RefSeq" id="WP_166781170.1">
    <property type="nucleotide sequence ID" value="NZ_JAAOYO010000004.1"/>
</dbReference>
<gene>
    <name evidence="1" type="ORF">E9228_002842</name>
</gene>
<dbReference type="Proteomes" id="UP001318300">
    <property type="component" value="Unassembled WGS sequence"/>
</dbReference>
<dbReference type="EMBL" id="JAAOYO010000004">
    <property type="protein sequence ID" value="NII42184.1"/>
    <property type="molecule type" value="Genomic_DNA"/>
</dbReference>
<protein>
    <recommendedName>
        <fullName evidence="3">Transcriptional regulator, AbiEi antitoxin, Type IV TA system</fullName>
    </recommendedName>
</protein>
<accession>A0ABX0TE80</accession>
<organism evidence="1 2">
    <name type="scientific">Curtobacterium salicis</name>
    <dbReference type="NCBI Taxonomy" id="1779862"/>
    <lineage>
        <taxon>Bacteria</taxon>
        <taxon>Bacillati</taxon>
        <taxon>Actinomycetota</taxon>
        <taxon>Actinomycetes</taxon>
        <taxon>Micrococcales</taxon>
        <taxon>Microbacteriaceae</taxon>
        <taxon>Curtobacterium</taxon>
    </lineage>
</organism>
<name>A0ABX0TE80_9MICO</name>
<evidence type="ECO:0000313" key="2">
    <source>
        <dbReference type="Proteomes" id="UP001318300"/>
    </source>
</evidence>
<proteinExistence type="predicted"/>
<keyword evidence="2" id="KW-1185">Reference proteome</keyword>
<evidence type="ECO:0008006" key="3">
    <source>
        <dbReference type="Google" id="ProtNLM"/>
    </source>
</evidence>
<comment type="caution">
    <text evidence="1">The sequence shown here is derived from an EMBL/GenBank/DDBJ whole genome shotgun (WGS) entry which is preliminary data.</text>
</comment>
<sequence length="308" mass="34180">MAELVVLAVDPADPDPAHRRRLIDEARRGRVVRLIAGRYVLTSEFEAASEHERHRARIRAVLPWASERLVVSHESAVALHGLPWLGTFPDSVTVTDPIRTDGQRRAHLQKAGGAGRDLQETRVQGLPVTSLVVTGVDVALRSPFAAAVVVLDALMARGVQRQALLDELRSRTPPPRSRTRARRAIEFADGAAGSPGESVCRLRMAELGFPAPVLQQEFADERGRIGFVDFWFPEQGVIVEFDGFVKYRDPALREGRNPEEVVIAEKLREDRLRARPRVRTLVRVVWADVQDDDRLSRALTGAGLPRGS</sequence>
<evidence type="ECO:0000313" key="1">
    <source>
        <dbReference type="EMBL" id="NII42184.1"/>
    </source>
</evidence>